<feature type="compositionally biased region" description="Polar residues" evidence="11">
    <location>
        <begin position="623"/>
        <end position="633"/>
    </location>
</feature>
<dbReference type="Proteomes" id="UP001378592">
    <property type="component" value="Unassembled WGS sequence"/>
</dbReference>
<dbReference type="AlphaFoldDB" id="A0AAN9VS44"/>
<dbReference type="Pfam" id="PF13912">
    <property type="entry name" value="zf-C2H2_6"/>
    <property type="match status" value="1"/>
</dbReference>
<evidence type="ECO:0000256" key="6">
    <source>
        <dbReference type="ARBA" id="ARBA00023015"/>
    </source>
</evidence>
<dbReference type="Pfam" id="PF00096">
    <property type="entry name" value="zf-C2H2"/>
    <property type="match status" value="1"/>
</dbReference>
<proteinExistence type="predicted"/>
<keyword evidence="8" id="KW-0804">Transcription</keyword>
<feature type="compositionally biased region" description="Low complexity" evidence="11">
    <location>
        <begin position="43"/>
        <end position="54"/>
    </location>
</feature>
<gene>
    <name evidence="13" type="ORF">R5R35_001127</name>
</gene>
<evidence type="ECO:0000256" key="2">
    <source>
        <dbReference type="ARBA" id="ARBA00022723"/>
    </source>
</evidence>
<feature type="region of interest" description="Disordered" evidence="11">
    <location>
        <begin position="594"/>
        <end position="881"/>
    </location>
</feature>
<feature type="domain" description="C2H2-type" evidence="12">
    <location>
        <begin position="984"/>
        <end position="1014"/>
    </location>
</feature>
<feature type="compositionally biased region" description="Basic and acidic residues" evidence="11">
    <location>
        <begin position="508"/>
        <end position="518"/>
    </location>
</feature>
<evidence type="ECO:0000256" key="7">
    <source>
        <dbReference type="ARBA" id="ARBA00023125"/>
    </source>
</evidence>
<accession>A0AAN9VS44</accession>
<sequence length="1055" mass="116419">MSDIAIKSESVIKLEPEMMRLPNAFEYLKEERDTDGEDSVLASSSDETSTDTGSNLNVTCTPLLLPVSHEDSGHEGSPDNPAKSGKNTSGIRVEESISKGAGRDFSLSKEKPDESDEVCIIEERICERHWRNGKGRVAGTCCSWHFKCSICGTSFLRRCDFLQHVQEHMAGRQTDHWQLYVKRSRFNRSVRPSLTTEAARKEPAERTAPMSPGRLQSRTKVVVEKRKRGRCRSVHLDDEGDAEIVETDGGIAPEPPVPPRRNVAEDKLGNPPAGQGTKENLGERKLLLLIERLPSVFLRNAGITIQRSAESEKTSDHVLGKEQPQSHADKRRPYPRRPSRKPHAKCGSLCGNMDAVNEVTPKTQLSGTGGRNLKKRPSTKCTTSNVESGKKQQQPQKQVVVRTRIFRKPLASGGAPNKEVEKIVSNPQSNKDPHADSVTLQKARTLECATAIPEADKEMSTPNPQSQVQVDVRRPTLRKSQAERTVSNRTESMKNVSSKTTLQSNEPPEGRSSQKELAAKGLSRNVEANEKVTTKTPDQSHAHNTSGKHTLPQAHKGNSDASTSSGIQENIWPRLIVRVEPQATLDFVQSQAKSNLKSSTNKEVSKTQAQSPTIANGPESTIVKPQSPFSSNVETRKRGQRARQAESDGIAEGITASVDTGSAAQLQSQTQKLRAFRKPRSLGTASNQMAVGQAPLNTRFQSRRRTLENLQLEQVVTEERPPQKHPSDSCSFTNAERQEEPLASALIESDTSKRTFPDQTSHVGGSGEAKDEASSKKSLQFRAERVGALATRKRRAGGSRNGELPKMDDAKKRACPVPSTKSDVNSKKDADNEEVPPKIHRKSRARFASRSQKFQTCCNPAPSTADSQAKPIGTADESHMQPGATAHVVSARKSHATEGGKEAADRLTTPKTRLQSHMHADVANGTFRCSYCKATFPDVESLRPHVESHRYWEETFHCELCQRRFSTRGYLAMHMSAHRRDKPFACDLCDRRFALRNYLAMHMRGHAQAAAEKPFGCCECGARFVRAHWLNAHLRAHKRVRASTAGGGNRPGKTQ</sequence>
<feature type="compositionally biased region" description="Basic and acidic residues" evidence="11">
    <location>
        <begin position="309"/>
        <end position="320"/>
    </location>
</feature>
<dbReference type="PANTHER" id="PTHR16515:SF66">
    <property type="entry name" value="C2H2-TYPE DOMAIN-CONTAINING PROTEIN"/>
    <property type="match status" value="1"/>
</dbReference>
<feature type="compositionally biased region" description="Basic residues" evidence="11">
    <location>
        <begin position="333"/>
        <end position="344"/>
    </location>
</feature>
<name>A0AAN9VS44_9ORTH</name>
<dbReference type="EMBL" id="JAZDUA010000078">
    <property type="protein sequence ID" value="KAK7869183.1"/>
    <property type="molecule type" value="Genomic_DNA"/>
</dbReference>
<keyword evidence="2" id="KW-0479">Metal-binding</keyword>
<feature type="compositionally biased region" description="Polar residues" evidence="11">
    <location>
        <begin position="683"/>
        <end position="700"/>
    </location>
</feature>
<dbReference type="InterPro" id="IPR013087">
    <property type="entry name" value="Znf_C2H2_type"/>
</dbReference>
<keyword evidence="4 10" id="KW-0863">Zinc-finger</keyword>
<dbReference type="GO" id="GO:0010468">
    <property type="term" value="P:regulation of gene expression"/>
    <property type="evidence" value="ECO:0007669"/>
    <property type="project" value="TreeGrafter"/>
</dbReference>
<feature type="compositionally biased region" description="Basic and acidic residues" evidence="11">
    <location>
        <begin position="527"/>
        <end position="541"/>
    </location>
</feature>
<feature type="compositionally biased region" description="Polar residues" evidence="11">
    <location>
        <begin position="849"/>
        <end position="867"/>
    </location>
</feature>
<feature type="region of interest" description="Disordered" evidence="11">
    <location>
        <begin position="308"/>
        <end position="440"/>
    </location>
</feature>
<dbReference type="FunFam" id="3.30.160.60:FF:000322">
    <property type="entry name" value="GDNF-inducible zinc finger protein 1"/>
    <property type="match status" value="1"/>
</dbReference>
<feature type="compositionally biased region" description="Basic and acidic residues" evidence="11">
    <location>
        <begin position="803"/>
        <end position="812"/>
    </location>
</feature>
<dbReference type="InterPro" id="IPR036236">
    <property type="entry name" value="Znf_C2H2_sf"/>
</dbReference>
<keyword evidence="9" id="KW-0539">Nucleus</keyword>
<feature type="compositionally biased region" description="Polar residues" evidence="11">
    <location>
        <begin position="483"/>
        <end position="506"/>
    </location>
</feature>
<comment type="subcellular location">
    <subcellularLocation>
        <location evidence="1">Nucleus</location>
    </subcellularLocation>
</comment>
<feature type="compositionally biased region" description="Low complexity" evidence="11">
    <location>
        <begin position="391"/>
        <end position="401"/>
    </location>
</feature>
<dbReference type="PROSITE" id="PS00028">
    <property type="entry name" value="ZINC_FINGER_C2H2_1"/>
    <property type="match status" value="5"/>
</dbReference>
<dbReference type="PROSITE" id="PS50157">
    <property type="entry name" value="ZINC_FINGER_C2H2_2"/>
    <property type="match status" value="5"/>
</dbReference>
<evidence type="ECO:0000256" key="5">
    <source>
        <dbReference type="ARBA" id="ARBA00022833"/>
    </source>
</evidence>
<feature type="compositionally biased region" description="Basic and acidic residues" evidence="11">
    <location>
        <begin position="717"/>
        <end position="727"/>
    </location>
</feature>
<feature type="compositionally biased region" description="Polar residues" evidence="11">
    <location>
        <begin position="460"/>
        <end position="469"/>
    </location>
</feature>
<feature type="domain" description="C2H2-type" evidence="12">
    <location>
        <begin position="956"/>
        <end position="983"/>
    </location>
</feature>
<keyword evidence="7" id="KW-0238">DNA-binding</keyword>
<feature type="domain" description="C2H2-type" evidence="12">
    <location>
        <begin position="1015"/>
        <end position="1042"/>
    </location>
</feature>
<keyword evidence="14" id="KW-1185">Reference proteome</keyword>
<dbReference type="SMART" id="SM00355">
    <property type="entry name" value="ZnF_C2H2"/>
    <property type="match status" value="5"/>
</dbReference>
<feature type="region of interest" description="Disordered" evidence="11">
    <location>
        <begin position="242"/>
        <end position="279"/>
    </location>
</feature>
<evidence type="ECO:0000256" key="9">
    <source>
        <dbReference type="ARBA" id="ARBA00023242"/>
    </source>
</evidence>
<evidence type="ECO:0000256" key="10">
    <source>
        <dbReference type="PROSITE-ProRule" id="PRU00042"/>
    </source>
</evidence>
<feature type="region of interest" description="Disordered" evidence="11">
    <location>
        <begin position="452"/>
        <end position="566"/>
    </location>
</feature>
<evidence type="ECO:0000313" key="14">
    <source>
        <dbReference type="Proteomes" id="UP001378592"/>
    </source>
</evidence>
<organism evidence="13 14">
    <name type="scientific">Gryllus longicercus</name>
    <dbReference type="NCBI Taxonomy" id="2509291"/>
    <lineage>
        <taxon>Eukaryota</taxon>
        <taxon>Metazoa</taxon>
        <taxon>Ecdysozoa</taxon>
        <taxon>Arthropoda</taxon>
        <taxon>Hexapoda</taxon>
        <taxon>Insecta</taxon>
        <taxon>Pterygota</taxon>
        <taxon>Neoptera</taxon>
        <taxon>Polyneoptera</taxon>
        <taxon>Orthoptera</taxon>
        <taxon>Ensifera</taxon>
        <taxon>Gryllidea</taxon>
        <taxon>Grylloidea</taxon>
        <taxon>Gryllidae</taxon>
        <taxon>Gryllinae</taxon>
        <taxon>Gryllus</taxon>
    </lineage>
</organism>
<feature type="compositionally biased region" description="Basic and acidic residues" evidence="11">
    <location>
        <begin position="68"/>
        <end position="77"/>
    </location>
</feature>
<evidence type="ECO:0000256" key="11">
    <source>
        <dbReference type="SAM" id="MobiDB-lite"/>
    </source>
</evidence>
<evidence type="ECO:0000256" key="1">
    <source>
        <dbReference type="ARBA" id="ARBA00004123"/>
    </source>
</evidence>
<feature type="compositionally biased region" description="Basic residues" evidence="11">
    <location>
        <begin position="838"/>
        <end position="847"/>
    </location>
</feature>
<comment type="caution">
    <text evidence="13">The sequence shown here is derived from an EMBL/GenBank/DDBJ whole genome shotgun (WGS) entry which is preliminary data.</text>
</comment>
<feature type="region of interest" description="Disordered" evidence="11">
    <location>
        <begin position="192"/>
        <end position="214"/>
    </location>
</feature>
<dbReference type="SUPFAM" id="SSF57667">
    <property type="entry name" value="beta-beta-alpha zinc fingers"/>
    <property type="match status" value="2"/>
</dbReference>
<feature type="domain" description="C2H2-type" evidence="12">
    <location>
        <begin position="146"/>
        <end position="173"/>
    </location>
</feature>
<dbReference type="GO" id="GO:0008270">
    <property type="term" value="F:zinc ion binding"/>
    <property type="evidence" value="ECO:0007669"/>
    <property type="project" value="UniProtKB-KW"/>
</dbReference>
<feature type="compositionally biased region" description="Polar residues" evidence="11">
    <location>
        <begin position="657"/>
        <end position="672"/>
    </location>
</feature>
<keyword evidence="3" id="KW-0677">Repeat</keyword>
<dbReference type="InterPro" id="IPR050331">
    <property type="entry name" value="Zinc_finger"/>
</dbReference>
<reference evidence="13 14" key="1">
    <citation type="submission" date="2024-03" db="EMBL/GenBank/DDBJ databases">
        <title>The genome assembly and annotation of the cricket Gryllus longicercus Weissman &amp; Gray.</title>
        <authorList>
            <person name="Szrajer S."/>
            <person name="Gray D."/>
            <person name="Ylla G."/>
        </authorList>
    </citation>
    <scope>NUCLEOTIDE SEQUENCE [LARGE SCALE GENOMIC DNA]</scope>
    <source>
        <strain evidence="13">DAG 2021-001</strain>
        <tissue evidence="13">Whole body minus gut</tissue>
    </source>
</reference>
<dbReference type="Pfam" id="PF12874">
    <property type="entry name" value="zf-met"/>
    <property type="match status" value="1"/>
</dbReference>
<protein>
    <recommendedName>
        <fullName evidence="12">C2H2-type domain-containing protein</fullName>
    </recommendedName>
</protein>
<evidence type="ECO:0000256" key="8">
    <source>
        <dbReference type="ARBA" id="ARBA00023163"/>
    </source>
</evidence>
<evidence type="ECO:0000256" key="3">
    <source>
        <dbReference type="ARBA" id="ARBA00022737"/>
    </source>
</evidence>
<feature type="compositionally biased region" description="Polar residues" evidence="11">
    <location>
        <begin position="594"/>
        <end position="614"/>
    </location>
</feature>
<evidence type="ECO:0000256" key="4">
    <source>
        <dbReference type="ARBA" id="ARBA00022771"/>
    </source>
</evidence>
<feature type="domain" description="C2H2-type" evidence="12">
    <location>
        <begin position="927"/>
        <end position="949"/>
    </location>
</feature>
<keyword evidence="6" id="KW-0805">Transcription regulation</keyword>
<evidence type="ECO:0000313" key="13">
    <source>
        <dbReference type="EMBL" id="KAK7869183.1"/>
    </source>
</evidence>
<dbReference type="GO" id="GO:0003677">
    <property type="term" value="F:DNA binding"/>
    <property type="evidence" value="ECO:0007669"/>
    <property type="project" value="UniProtKB-KW"/>
</dbReference>
<dbReference type="FunFam" id="3.30.160.60:FF:000100">
    <property type="entry name" value="Zinc finger 45-like"/>
    <property type="match status" value="1"/>
</dbReference>
<dbReference type="Gene3D" id="3.30.160.60">
    <property type="entry name" value="Classic Zinc Finger"/>
    <property type="match status" value="3"/>
</dbReference>
<keyword evidence="5" id="KW-0862">Zinc</keyword>
<dbReference type="PANTHER" id="PTHR16515">
    <property type="entry name" value="PR DOMAIN ZINC FINGER PROTEIN"/>
    <property type="match status" value="1"/>
</dbReference>
<dbReference type="GO" id="GO:0005634">
    <property type="term" value="C:nucleus"/>
    <property type="evidence" value="ECO:0007669"/>
    <property type="project" value="UniProtKB-SubCell"/>
</dbReference>
<feature type="region of interest" description="Disordered" evidence="11">
    <location>
        <begin position="30"/>
        <end position="95"/>
    </location>
</feature>
<evidence type="ECO:0000259" key="12">
    <source>
        <dbReference type="PROSITE" id="PS50157"/>
    </source>
</evidence>